<evidence type="ECO:0000256" key="1">
    <source>
        <dbReference type="ARBA" id="ARBA00004117"/>
    </source>
</evidence>
<dbReference type="Proteomes" id="UP001314796">
    <property type="component" value="Unassembled WGS sequence"/>
</dbReference>
<dbReference type="PANTHER" id="PTHR34653">
    <property type="match status" value="1"/>
</dbReference>
<evidence type="ECO:0000313" key="7">
    <source>
        <dbReference type="Proteomes" id="UP001314796"/>
    </source>
</evidence>
<keyword evidence="3 4" id="KW-0975">Bacterial flagellum</keyword>
<protein>
    <recommendedName>
        <fullName evidence="4 5">Flagellar hook-basal body complex protein FliE</fullName>
    </recommendedName>
</protein>
<dbReference type="NCBIfam" id="TIGR00205">
    <property type="entry name" value="fliE"/>
    <property type="match status" value="1"/>
</dbReference>
<evidence type="ECO:0000256" key="2">
    <source>
        <dbReference type="ARBA" id="ARBA00009272"/>
    </source>
</evidence>
<comment type="subcellular location">
    <subcellularLocation>
        <location evidence="1 4">Bacterial flagellum basal body</location>
    </subcellularLocation>
</comment>
<comment type="similarity">
    <text evidence="2 4">Belongs to the FliE family.</text>
</comment>
<organism evidence="6 7">
    <name type="scientific">Alkaliphilus hydrothermalis</name>
    <dbReference type="NCBI Taxonomy" id="1482730"/>
    <lineage>
        <taxon>Bacteria</taxon>
        <taxon>Bacillati</taxon>
        <taxon>Bacillota</taxon>
        <taxon>Clostridia</taxon>
        <taxon>Peptostreptococcales</taxon>
        <taxon>Natronincolaceae</taxon>
        <taxon>Alkaliphilus</taxon>
    </lineage>
</organism>
<comment type="caution">
    <text evidence="6">The sequence shown here is derived from an EMBL/GenBank/DDBJ whole genome shotgun (WGS) entry which is preliminary data.</text>
</comment>
<keyword evidence="7" id="KW-1185">Reference proteome</keyword>
<evidence type="ECO:0000256" key="3">
    <source>
        <dbReference type="ARBA" id="ARBA00023143"/>
    </source>
</evidence>
<accession>A0ABS2NL56</accession>
<dbReference type="EMBL" id="JAFBEE010000001">
    <property type="protein sequence ID" value="MBM7613653.1"/>
    <property type="molecule type" value="Genomic_DNA"/>
</dbReference>
<evidence type="ECO:0000256" key="4">
    <source>
        <dbReference type="HAMAP-Rule" id="MF_00724"/>
    </source>
</evidence>
<dbReference type="PRINTS" id="PR01006">
    <property type="entry name" value="FLGHOOKFLIE"/>
</dbReference>
<keyword evidence="6" id="KW-0969">Cilium</keyword>
<name>A0ABS2NL56_9FIRM</name>
<keyword evidence="6" id="KW-0966">Cell projection</keyword>
<dbReference type="HAMAP" id="MF_00724">
    <property type="entry name" value="FliE"/>
    <property type="match status" value="1"/>
</dbReference>
<keyword evidence="6" id="KW-0282">Flagellum</keyword>
<dbReference type="PANTHER" id="PTHR34653:SF1">
    <property type="entry name" value="FLAGELLAR HOOK-BASAL BODY COMPLEX PROTEIN FLIE"/>
    <property type="match status" value="1"/>
</dbReference>
<evidence type="ECO:0000313" key="6">
    <source>
        <dbReference type="EMBL" id="MBM7613653.1"/>
    </source>
</evidence>
<dbReference type="Pfam" id="PF02049">
    <property type="entry name" value="FliE"/>
    <property type="match status" value="1"/>
</dbReference>
<evidence type="ECO:0000256" key="5">
    <source>
        <dbReference type="NCBIfam" id="TIGR00205"/>
    </source>
</evidence>
<dbReference type="RefSeq" id="WP_204399938.1">
    <property type="nucleotide sequence ID" value="NZ_JAFBEE010000001.1"/>
</dbReference>
<gene>
    <name evidence="4" type="primary">fliE</name>
    <name evidence="6" type="ORF">JOC73_000161</name>
</gene>
<reference evidence="6 7" key="1">
    <citation type="submission" date="2021-01" db="EMBL/GenBank/DDBJ databases">
        <title>Genomic Encyclopedia of Type Strains, Phase IV (KMG-IV): sequencing the most valuable type-strain genomes for metagenomic binning, comparative biology and taxonomic classification.</title>
        <authorList>
            <person name="Goeker M."/>
        </authorList>
    </citation>
    <scope>NUCLEOTIDE SEQUENCE [LARGE SCALE GENOMIC DNA]</scope>
    <source>
        <strain evidence="6 7">DSM 25890</strain>
    </source>
</reference>
<proteinExistence type="inferred from homology"/>
<dbReference type="InterPro" id="IPR001624">
    <property type="entry name" value="FliE"/>
</dbReference>
<sequence length="101" mass="11484">MKINGISINNEIHRIKGLGLFDEASEKSQGNFKELLAEAINNTNRLEKTSEDYSLKLASGQLENIHEAMIAAQKADTSLQFMMQIRNKVLDAYREITRMQI</sequence>